<evidence type="ECO:0000256" key="2">
    <source>
        <dbReference type="ARBA" id="ARBA00022603"/>
    </source>
</evidence>
<dbReference type="Pfam" id="PF13578">
    <property type="entry name" value="Methyltransf_24"/>
    <property type="match status" value="1"/>
</dbReference>
<proteinExistence type="inferred from homology"/>
<keyword evidence="3" id="KW-0808">Transferase</keyword>
<name>A0A9W7A7D8_9STRA</name>
<evidence type="ECO:0000313" key="8">
    <source>
        <dbReference type="EMBL" id="GMH64785.1"/>
    </source>
</evidence>
<evidence type="ECO:0000256" key="6">
    <source>
        <dbReference type="ARBA" id="ARBA00023453"/>
    </source>
</evidence>
<dbReference type="InterPro" id="IPR002935">
    <property type="entry name" value="SAM_O-MeTrfase"/>
</dbReference>
<feature type="region of interest" description="Disordered" evidence="7">
    <location>
        <begin position="1"/>
        <end position="35"/>
    </location>
</feature>
<evidence type="ECO:0000256" key="4">
    <source>
        <dbReference type="ARBA" id="ARBA00022691"/>
    </source>
</evidence>
<keyword evidence="4" id="KW-0949">S-adenosyl-L-methionine</keyword>
<dbReference type="GO" id="GO:0006584">
    <property type="term" value="P:catecholamine metabolic process"/>
    <property type="evidence" value="ECO:0007669"/>
    <property type="project" value="UniProtKB-KW"/>
</dbReference>
<evidence type="ECO:0000256" key="3">
    <source>
        <dbReference type="ARBA" id="ARBA00022679"/>
    </source>
</evidence>
<evidence type="ECO:0000256" key="5">
    <source>
        <dbReference type="ARBA" id="ARBA00022939"/>
    </source>
</evidence>
<dbReference type="EMBL" id="BRXY01000097">
    <property type="protein sequence ID" value="GMH64785.1"/>
    <property type="molecule type" value="Genomic_DNA"/>
</dbReference>
<dbReference type="InterPro" id="IPR029063">
    <property type="entry name" value="SAM-dependent_MTases_sf"/>
</dbReference>
<dbReference type="Proteomes" id="UP001165085">
    <property type="component" value="Unassembled WGS sequence"/>
</dbReference>
<dbReference type="Gene3D" id="3.40.50.150">
    <property type="entry name" value="Vaccinia Virus protein VP39"/>
    <property type="match status" value="1"/>
</dbReference>
<dbReference type="EC" id="2.1.1.6" evidence="1"/>
<dbReference type="PANTHER" id="PTHR43836:SF2">
    <property type="entry name" value="CATECHOL O-METHYLTRANSFERASE 1-RELATED"/>
    <property type="match status" value="1"/>
</dbReference>
<dbReference type="GO" id="GO:0016206">
    <property type="term" value="F:catechol O-methyltransferase activity"/>
    <property type="evidence" value="ECO:0007669"/>
    <property type="project" value="UniProtKB-EC"/>
</dbReference>
<keyword evidence="9" id="KW-1185">Reference proteome</keyword>
<comment type="caution">
    <text evidence="8">The sequence shown here is derived from an EMBL/GenBank/DDBJ whole genome shotgun (WGS) entry which is preliminary data.</text>
</comment>
<keyword evidence="2" id="KW-0489">Methyltransferase</keyword>
<sequence>MDLFGSSSDEEEESLITSTTQSQTPSHQKPQRPRENGVMQFHTGTEQALLVYVTQHTSGDEKDKGNSPEDILRLVDSFCEERHWMMHIGSLKVEILRDALHKRMATFSAVPSSSSPQAPLILLELGTYCGYSAVQLCSLLKSNYPSQPFLLYSLEIDEKNARVAREIIQLSGFSSNVKVFVAHDVEDGLVEVTKDLGLPPSSSGPSPFVDLLFIDHDKDSYLSDLRLVISSGYLKSDAVVIADNVIMGRIDDYLDFVRGEAAKADGLFTSSRLFESTVEYCEQDVDQWGEDALKDGVEVSVFR</sequence>
<dbReference type="AlphaFoldDB" id="A0A9W7A7D8"/>
<evidence type="ECO:0000256" key="7">
    <source>
        <dbReference type="SAM" id="MobiDB-lite"/>
    </source>
</evidence>
<dbReference type="GO" id="GO:0032259">
    <property type="term" value="P:methylation"/>
    <property type="evidence" value="ECO:0007669"/>
    <property type="project" value="UniProtKB-KW"/>
</dbReference>
<dbReference type="SUPFAM" id="SSF53335">
    <property type="entry name" value="S-adenosyl-L-methionine-dependent methyltransferases"/>
    <property type="match status" value="1"/>
</dbReference>
<keyword evidence="5" id="KW-0128">Catecholamine metabolism</keyword>
<evidence type="ECO:0000256" key="1">
    <source>
        <dbReference type="ARBA" id="ARBA00012880"/>
    </source>
</evidence>
<accession>A0A9W7A7D8</accession>
<protein>
    <recommendedName>
        <fullName evidence="1">catechol O-methyltransferase</fullName>
        <ecNumber evidence="1">2.1.1.6</ecNumber>
    </recommendedName>
</protein>
<gene>
    <name evidence="8" type="ORF">TrST_g1224</name>
</gene>
<evidence type="ECO:0000313" key="9">
    <source>
        <dbReference type="Proteomes" id="UP001165085"/>
    </source>
</evidence>
<reference evidence="9" key="1">
    <citation type="journal article" date="2023" name="Commun. Biol.">
        <title>Genome analysis of Parmales, the sister group of diatoms, reveals the evolutionary specialization of diatoms from phago-mixotrophs to photoautotrophs.</title>
        <authorList>
            <person name="Ban H."/>
            <person name="Sato S."/>
            <person name="Yoshikawa S."/>
            <person name="Yamada K."/>
            <person name="Nakamura Y."/>
            <person name="Ichinomiya M."/>
            <person name="Sato N."/>
            <person name="Blanc-Mathieu R."/>
            <person name="Endo H."/>
            <person name="Kuwata A."/>
            <person name="Ogata H."/>
        </authorList>
    </citation>
    <scope>NUCLEOTIDE SEQUENCE [LARGE SCALE GENOMIC DNA]</scope>
    <source>
        <strain evidence="9">NIES 3701</strain>
    </source>
</reference>
<comment type="similarity">
    <text evidence="6">Belongs to the class I-like SAM-binding methyltransferase superfamily. Cation-dependent O-methyltransferase family.</text>
</comment>
<organism evidence="8 9">
    <name type="scientific">Triparma strigata</name>
    <dbReference type="NCBI Taxonomy" id="1606541"/>
    <lineage>
        <taxon>Eukaryota</taxon>
        <taxon>Sar</taxon>
        <taxon>Stramenopiles</taxon>
        <taxon>Ochrophyta</taxon>
        <taxon>Bolidophyceae</taxon>
        <taxon>Parmales</taxon>
        <taxon>Triparmaceae</taxon>
        <taxon>Triparma</taxon>
    </lineage>
</organism>
<feature type="compositionally biased region" description="Low complexity" evidence="7">
    <location>
        <begin position="15"/>
        <end position="28"/>
    </location>
</feature>
<dbReference type="PANTHER" id="PTHR43836">
    <property type="entry name" value="CATECHOL O-METHYLTRANSFERASE 1-RELATED"/>
    <property type="match status" value="1"/>
</dbReference>
<dbReference type="PROSITE" id="PS51682">
    <property type="entry name" value="SAM_OMT_I"/>
    <property type="match status" value="1"/>
</dbReference>
<dbReference type="OrthoDB" id="186626at2759"/>